<proteinExistence type="predicted"/>
<sequence>MATLSPAQIAATGVDTVDVVPDDDLVALAQAHDVVVFALSGPSVHRFTLDLAEAAGDGPRPVVVAGWVGVIIEKITAGYLDRCAADVVAVNARHELEHFLHVASRLDIAPGNLLLTGLPILSTSPAPQQTGPVRTVLFADQPTVPASPVDRLHLYRRLAEHARRHPDRQVLLKPRHRRGEGTFHRMHHHPEDLLAHDDLPPNFAVTYRPVPELLEEADLLVTVSSTACLEAVDRGRRVALVLDLGVHERLGNHVLLDSGLLRTFDQVDADDLGTPDPDWVDSWFGGRDVAPAVAVVDRVEELLATGERPSRDALRSAYLRSALALHREQRDGGRPAPPTAWERRTRTHGLAKGAAVHVGFEWVPPAVQKPVRRWWREHRPLG</sequence>
<organism evidence="1 2">
    <name type="scientific">Aeromicrobium erythreum</name>
    <dbReference type="NCBI Taxonomy" id="2041"/>
    <lineage>
        <taxon>Bacteria</taxon>
        <taxon>Bacillati</taxon>
        <taxon>Actinomycetota</taxon>
        <taxon>Actinomycetes</taxon>
        <taxon>Propionibacteriales</taxon>
        <taxon>Nocardioidaceae</taxon>
        <taxon>Aeromicrobium</taxon>
    </lineage>
</organism>
<dbReference type="AlphaFoldDB" id="A0A0U4BC54"/>
<reference evidence="1 2" key="1">
    <citation type="journal article" date="1991" name="Int. J. Syst. Bacteriol.">
        <title>Description of the erythromycin-producing bacterium Arthrobacter sp. strain NRRL B-3381 as Aeromicrobium erythreum gen. nov., sp. nov.</title>
        <authorList>
            <person name="Miller E.S."/>
            <person name="Woese C.R."/>
            <person name="Brenner S."/>
        </authorList>
    </citation>
    <scope>NUCLEOTIDE SEQUENCE [LARGE SCALE GENOMIC DNA]</scope>
    <source>
        <strain evidence="1 2">AR18</strain>
    </source>
</reference>
<evidence type="ECO:0000313" key="1">
    <source>
        <dbReference type="EMBL" id="ALX05332.1"/>
    </source>
</evidence>
<evidence type="ECO:0000313" key="2">
    <source>
        <dbReference type="Proteomes" id="UP000067689"/>
    </source>
</evidence>
<keyword evidence="2" id="KW-1185">Reference proteome</keyword>
<dbReference type="Proteomes" id="UP000067689">
    <property type="component" value="Chromosome"/>
</dbReference>
<gene>
    <name evidence="1" type="ORF">AERYTH_11785</name>
</gene>
<dbReference type="OrthoDB" id="8441777at2"/>
<dbReference type="Pfam" id="PF20471">
    <property type="entry name" value="DUF6716"/>
    <property type="match status" value="1"/>
</dbReference>
<accession>A0A0U4BC54</accession>
<name>A0A0U4BC54_9ACTN</name>
<dbReference type="InterPro" id="IPR046561">
    <property type="entry name" value="DUF6716"/>
</dbReference>
<dbReference type="PATRIC" id="fig|2041.4.peg.2460"/>
<protein>
    <submittedName>
        <fullName evidence="1">Uncharacterized protein</fullName>
    </submittedName>
</protein>
<dbReference type="EMBL" id="CP011502">
    <property type="protein sequence ID" value="ALX05332.1"/>
    <property type="molecule type" value="Genomic_DNA"/>
</dbReference>
<dbReference type="STRING" id="2041.AERYTH_11785"/>
<dbReference type="KEGG" id="aer:AERYTH_11785"/>